<reference evidence="2" key="1">
    <citation type="submission" date="2019-03" db="EMBL/GenBank/DDBJ databases">
        <title>WGS assembly of Setaria viridis.</title>
        <authorList>
            <person name="Huang P."/>
            <person name="Jenkins J."/>
            <person name="Grimwood J."/>
            <person name="Barry K."/>
            <person name="Healey A."/>
            <person name="Mamidi S."/>
            <person name="Sreedasyam A."/>
            <person name="Shu S."/>
            <person name="Feldman M."/>
            <person name="Wu J."/>
            <person name="Yu Y."/>
            <person name="Chen C."/>
            <person name="Johnson J."/>
            <person name="Rokhsar D."/>
            <person name="Baxter I."/>
            <person name="Schmutz J."/>
            <person name="Brutnell T."/>
            <person name="Kellogg E."/>
        </authorList>
    </citation>
    <scope>NUCLEOTIDE SEQUENCE [LARGE SCALE GENOMIC DNA]</scope>
</reference>
<name>A0A4U6U0B8_SETVI</name>
<proteinExistence type="predicted"/>
<dbReference type="Proteomes" id="UP000298652">
    <property type="component" value="Chromosome 7"/>
</dbReference>
<dbReference type="Gramene" id="TKW06679">
    <property type="protein sequence ID" value="TKW06679"/>
    <property type="gene ID" value="SEVIR_7G255150v2"/>
</dbReference>
<accession>A0A4U6U0B8</accession>
<dbReference type="EMBL" id="CM016558">
    <property type="protein sequence ID" value="TKW06679.1"/>
    <property type="molecule type" value="Genomic_DNA"/>
</dbReference>
<evidence type="ECO:0000313" key="2">
    <source>
        <dbReference type="EMBL" id="TKW06679.1"/>
    </source>
</evidence>
<evidence type="ECO:0000313" key="3">
    <source>
        <dbReference type="Proteomes" id="UP000298652"/>
    </source>
</evidence>
<protein>
    <submittedName>
        <fullName evidence="2">Uncharacterized protein</fullName>
    </submittedName>
</protein>
<organism evidence="2 3">
    <name type="scientific">Setaria viridis</name>
    <name type="common">Green bristlegrass</name>
    <name type="synonym">Setaria italica subsp. viridis</name>
    <dbReference type="NCBI Taxonomy" id="4556"/>
    <lineage>
        <taxon>Eukaryota</taxon>
        <taxon>Viridiplantae</taxon>
        <taxon>Streptophyta</taxon>
        <taxon>Embryophyta</taxon>
        <taxon>Tracheophyta</taxon>
        <taxon>Spermatophyta</taxon>
        <taxon>Magnoliopsida</taxon>
        <taxon>Liliopsida</taxon>
        <taxon>Poales</taxon>
        <taxon>Poaceae</taxon>
        <taxon>PACMAD clade</taxon>
        <taxon>Panicoideae</taxon>
        <taxon>Panicodae</taxon>
        <taxon>Paniceae</taxon>
        <taxon>Cenchrinae</taxon>
        <taxon>Setaria</taxon>
    </lineage>
</organism>
<keyword evidence="3" id="KW-1185">Reference proteome</keyword>
<dbReference type="AlphaFoldDB" id="A0A4U6U0B8"/>
<gene>
    <name evidence="2" type="ORF">SEVIR_7G255150v2</name>
</gene>
<sequence length="100" mass="11360">MEPQPSRSHPLHVICHQEFAGVFCIWNSDFFQDHGVVELRPMVELPDTKHKLAGRIRGRPTPPREMSMYPCRQELNACPLPLPAGRPTSREAMLTRSAEA</sequence>
<evidence type="ECO:0000256" key="1">
    <source>
        <dbReference type="SAM" id="MobiDB-lite"/>
    </source>
</evidence>
<feature type="region of interest" description="Disordered" evidence="1">
    <location>
        <begin position="80"/>
        <end position="100"/>
    </location>
</feature>